<keyword evidence="3 5" id="KW-0067">ATP-binding</keyword>
<reference evidence="7" key="2">
    <citation type="submission" date="2020-02" db="EMBL/GenBank/DDBJ databases">
        <title>Esox lucius (northern pike) genome, fEsoLuc1, primary haplotype.</title>
        <authorList>
            <person name="Myers G."/>
            <person name="Karagic N."/>
            <person name="Meyer A."/>
            <person name="Pippel M."/>
            <person name="Reichard M."/>
            <person name="Winkler S."/>
            <person name="Tracey A."/>
            <person name="Sims Y."/>
            <person name="Howe K."/>
            <person name="Rhie A."/>
            <person name="Formenti G."/>
            <person name="Durbin R."/>
            <person name="Fedrigo O."/>
            <person name="Jarvis E.D."/>
        </authorList>
    </citation>
    <scope>NUCLEOTIDE SEQUENCE [LARGE SCALE GENOMIC DNA]</scope>
</reference>
<dbReference type="PANTHER" id="PTHR14667">
    <property type="entry name" value="BARDET-BIEDL SYNDROME 10 PROTEIN"/>
    <property type="match status" value="1"/>
</dbReference>
<evidence type="ECO:0000313" key="8">
    <source>
        <dbReference type="Proteomes" id="UP000265140"/>
    </source>
</evidence>
<dbReference type="FunCoup" id="A0A3P8YML7">
    <property type="interactions" value="7"/>
</dbReference>
<dbReference type="OMA" id="HAPSHTD"/>
<dbReference type="InterPro" id="IPR002423">
    <property type="entry name" value="Cpn60/GroEL/TCP-1"/>
</dbReference>
<dbReference type="Pfam" id="PF00118">
    <property type="entry name" value="Cpn60_TCP1"/>
    <property type="match status" value="1"/>
</dbReference>
<dbReference type="SUPFAM" id="SSF52029">
    <property type="entry name" value="GroEL apical domain-like"/>
    <property type="match status" value="1"/>
</dbReference>
<evidence type="ECO:0008006" key="9">
    <source>
        <dbReference type="Google" id="ProtNLM"/>
    </source>
</evidence>
<feature type="region of interest" description="Disordered" evidence="6">
    <location>
        <begin position="386"/>
        <end position="406"/>
    </location>
</feature>
<dbReference type="AlphaFoldDB" id="A0A3P8YML7"/>
<evidence type="ECO:0000256" key="4">
    <source>
        <dbReference type="ARBA" id="ARBA00023186"/>
    </source>
</evidence>
<protein>
    <recommendedName>
        <fullName evidence="9">Bardet-Biedl syndrome 10</fullName>
    </recommendedName>
</protein>
<evidence type="ECO:0000256" key="6">
    <source>
        <dbReference type="SAM" id="MobiDB-lite"/>
    </source>
</evidence>
<dbReference type="GO" id="GO:0051131">
    <property type="term" value="P:chaperone-mediated protein complex assembly"/>
    <property type="evidence" value="ECO:0007669"/>
    <property type="project" value="InterPro"/>
</dbReference>
<organism evidence="7 8">
    <name type="scientific">Esox lucius</name>
    <name type="common">Northern pike</name>
    <dbReference type="NCBI Taxonomy" id="8010"/>
    <lineage>
        <taxon>Eukaryota</taxon>
        <taxon>Metazoa</taxon>
        <taxon>Chordata</taxon>
        <taxon>Craniata</taxon>
        <taxon>Vertebrata</taxon>
        <taxon>Euteleostomi</taxon>
        <taxon>Actinopterygii</taxon>
        <taxon>Neopterygii</taxon>
        <taxon>Teleostei</taxon>
        <taxon>Protacanthopterygii</taxon>
        <taxon>Esociformes</taxon>
        <taxon>Esocidae</taxon>
        <taxon>Esox</taxon>
    </lineage>
</organism>
<dbReference type="Ensembl" id="ENSELUT00000026954.3">
    <property type="protein sequence ID" value="ENSELUP00000017387.3"/>
    <property type="gene ID" value="ENSELUG00000017091.3"/>
</dbReference>
<gene>
    <name evidence="7" type="primary">TAPBPL</name>
</gene>
<reference evidence="7" key="3">
    <citation type="submission" date="2025-08" db="UniProtKB">
        <authorList>
            <consortium name="Ensembl"/>
        </authorList>
    </citation>
    <scope>IDENTIFICATION</scope>
</reference>
<dbReference type="PANTHER" id="PTHR14667:SF2">
    <property type="entry name" value="BARDET-BIEDL SYNDROME 10 PROTEIN"/>
    <property type="match status" value="1"/>
</dbReference>
<evidence type="ECO:0000256" key="2">
    <source>
        <dbReference type="ARBA" id="ARBA00022741"/>
    </source>
</evidence>
<dbReference type="Bgee" id="ENSELUG00000017091">
    <property type="expression patterns" value="Expressed in ovary and 7 other cell types or tissues"/>
</dbReference>
<dbReference type="Proteomes" id="UP000265140">
    <property type="component" value="Chromosome 23"/>
</dbReference>
<accession>A0A3P8YML7</accession>
<dbReference type="SUPFAM" id="SSF48592">
    <property type="entry name" value="GroEL equatorial domain-like"/>
    <property type="match status" value="1"/>
</dbReference>
<evidence type="ECO:0000256" key="5">
    <source>
        <dbReference type="RuleBase" id="RU004187"/>
    </source>
</evidence>
<reference evidence="8" key="1">
    <citation type="journal article" date="2014" name="PLoS ONE">
        <title>The genome and linkage map of the northern pike (Esox lucius): conserved synteny revealed between the salmonid sister group and the Neoteleostei.</title>
        <authorList>
            <person name="Rondeau E.B."/>
            <person name="Minkley D.R."/>
            <person name="Leong J.S."/>
            <person name="Messmer A.M."/>
            <person name="Jantzen J.R."/>
            <person name="von Schalburg K.R."/>
            <person name="Lemon C."/>
            <person name="Bird N.H."/>
            <person name="Koop B.F."/>
        </authorList>
    </citation>
    <scope>NUCLEOTIDE SEQUENCE</scope>
</reference>
<dbReference type="InterPro" id="IPR027409">
    <property type="entry name" value="GroEL-like_apical_dom_sf"/>
</dbReference>
<dbReference type="InterPro" id="IPR027413">
    <property type="entry name" value="GROEL-like_equatorial_sf"/>
</dbReference>
<dbReference type="GO" id="GO:0005524">
    <property type="term" value="F:ATP binding"/>
    <property type="evidence" value="ECO:0007669"/>
    <property type="project" value="UniProtKB-KW"/>
</dbReference>
<dbReference type="GeneTree" id="ENSGT00390000002417"/>
<comment type="similarity">
    <text evidence="1 5">Belongs to the TCP-1 chaperonin family.</text>
</comment>
<dbReference type="PRINTS" id="PR00304">
    <property type="entry name" value="TCOMPLEXTCP1"/>
</dbReference>
<dbReference type="InterPro" id="IPR017998">
    <property type="entry name" value="Chaperone_TCP-1"/>
</dbReference>
<feature type="compositionally biased region" description="Basic and acidic residues" evidence="6">
    <location>
        <begin position="389"/>
        <end position="401"/>
    </location>
</feature>
<proteinExistence type="inferred from homology"/>
<name>A0A3P8YML7_ESOLU</name>
<dbReference type="InParanoid" id="A0A3P8YML7"/>
<dbReference type="InterPro" id="IPR042619">
    <property type="entry name" value="BBS10"/>
</dbReference>
<dbReference type="Gene3D" id="1.10.560.10">
    <property type="entry name" value="GroEL-like equatorial domain"/>
    <property type="match status" value="1"/>
</dbReference>
<keyword evidence="4 5" id="KW-0143">Chaperone</keyword>
<keyword evidence="2 5" id="KW-0547">Nucleotide-binding</keyword>
<sequence>MQMQPECLRLDSVLQTVSVLEAVVQRSFGPDGGQVLFTRDTGQTLLTRHGTRILTALRLDHPLVRMVVECVRKHSDVTGDGSKTFILLLASLLREIRKHNGKAPKNVAGAKWLGEALLAFGLDELSNVISVGVASHATYLSDTCNPTHTDTRTVVKTDTGTLRRLLGSFLHTRISPTHVEVISQLTCELLCRWSFQGSFVNEHFPSLHTAVSGFPTGCSRLLEGQVIHADFSTPLPVHNRGQIKALTVTEHLEPSGTSGGMESVCARSGQRLDSVCAVLHQLGVSLLLSSVTQSEATLAAARRNGVGVLECVPEDDLSLFCLLSGSQPITDWATIRFVHLGFPKAEGKVQPHSLVVCGLTEGQTEQSVDAIRDALLMLHTAWQPTHRPTATDETPHTDRQTDASTDTCTGQVGPGCVISIGGTFEFLLHHALQLFPHANKHTRSHSDTPDVSRMLAEALLSVPRRIYSHSSRQYLAAHSHALSKVLDGCSSGCSLGVESVSCKYQLILAVLQCLRNILEHTVSFITSFLSCITEEVMPNPNVYLVSHSLTSY</sequence>
<reference evidence="7" key="4">
    <citation type="submission" date="2025-09" db="UniProtKB">
        <authorList>
            <consortium name="Ensembl"/>
        </authorList>
    </citation>
    <scope>IDENTIFICATION</scope>
</reference>
<dbReference type="STRING" id="8010.ENSELUP00000017387"/>
<keyword evidence="8" id="KW-1185">Reference proteome</keyword>
<evidence type="ECO:0000313" key="7">
    <source>
        <dbReference type="Ensembl" id="ENSELUP00000017387.3"/>
    </source>
</evidence>
<evidence type="ECO:0000256" key="1">
    <source>
        <dbReference type="ARBA" id="ARBA00008020"/>
    </source>
</evidence>
<dbReference type="GO" id="GO:0140662">
    <property type="term" value="F:ATP-dependent protein folding chaperone"/>
    <property type="evidence" value="ECO:0007669"/>
    <property type="project" value="InterPro"/>
</dbReference>
<evidence type="ECO:0000256" key="3">
    <source>
        <dbReference type="ARBA" id="ARBA00022840"/>
    </source>
</evidence>